<comment type="caution">
    <text evidence="3">The sequence shown here is derived from an EMBL/GenBank/DDBJ whole genome shotgun (WGS) entry which is preliminary data.</text>
</comment>
<dbReference type="InterPro" id="IPR010905">
    <property type="entry name" value="Glyco_hydro_88"/>
</dbReference>
<dbReference type="Proteomes" id="UP000292884">
    <property type="component" value="Unassembled WGS sequence"/>
</dbReference>
<feature type="signal peptide" evidence="2">
    <location>
        <begin position="1"/>
        <end position="21"/>
    </location>
</feature>
<evidence type="ECO:0000313" key="3">
    <source>
        <dbReference type="EMBL" id="TCC92036.1"/>
    </source>
</evidence>
<dbReference type="PANTHER" id="PTHR33886">
    <property type="entry name" value="UNSATURATED RHAMNOGALACTURONAN HYDROLASE (EUROFUNG)"/>
    <property type="match status" value="1"/>
</dbReference>
<keyword evidence="1 3" id="KW-0378">Hydrolase</keyword>
<dbReference type="GO" id="GO:0016787">
    <property type="term" value="F:hydrolase activity"/>
    <property type="evidence" value="ECO:0007669"/>
    <property type="project" value="UniProtKB-KW"/>
</dbReference>
<dbReference type="RefSeq" id="WP_131552977.1">
    <property type="nucleotide sequence ID" value="NZ_SJSK01000002.1"/>
</dbReference>
<dbReference type="Gene3D" id="1.50.10.10">
    <property type="match status" value="1"/>
</dbReference>
<dbReference type="PROSITE" id="PS51257">
    <property type="entry name" value="PROKAR_LIPOPROTEIN"/>
    <property type="match status" value="1"/>
</dbReference>
<dbReference type="InterPro" id="IPR008928">
    <property type="entry name" value="6-hairpin_glycosidase_sf"/>
</dbReference>
<accession>A0A4V2MIY7</accession>
<dbReference type="OrthoDB" id="258246at2"/>
<dbReference type="Pfam" id="PF07470">
    <property type="entry name" value="Glyco_hydro_88"/>
    <property type="match status" value="1"/>
</dbReference>
<feature type="chain" id="PRO_5020532733" evidence="2">
    <location>
        <begin position="22"/>
        <end position="360"/>
    </location>
</feature>
<protein>
    <submittedName>
        <fullName evidence="3">Glycoside hydrolase family 88 protein</fullName>
    </submittedName>
</protein>
<evidence type="ECO:0000256" key="1">
    <source>
        <dbReference type="ARBA" id="ARBA00022801"/>
    </source>
</evidence>
<keyword evidence="4" id="KW-1185">Reference proteome</keyword>
<keyword evidence="2" id="KW-0732">Signal</keyword>
<evidence type="ECO:0000313" key="4">
    <source>
        <dbReference type="Proteomes" id="UP000292884"/>
    </source>
</evidence>
<dbReference type="PANTHER" id="PTHR33886:SF8">
    <property type="entry name" value="UNSATURATED RHAMNOGALACTURONAN HYDROLASE (EUROFUNG)"/>
    <property type="match status" value="1"/>
</dbReference>
<proteinExistence type="predicted"/>
<dbReference type="InterPro" id="IPR012341">
    <property type="entry name" value="6hp_glycosidase-like_sf"/>
</dbReference>
<gene>
    <name evidence="3" type="ORF">EZ428_09895</name>
</gene>
<sequence length="360" mass="41475">MNKKPKLTLVLLSFILLSACAVRKNESAVPGKEAVKTAMQNVFKWQVAHPVVGNARNGDDWARSVFYSGIMRAYDQTKDKSYLNEAVRWAEALNYKLANRLRHADDHTRGQAYLEIYNIKKDPNMIAGTKSVYDSLLKTPKAGRVEWWWCDALFMSPPVLVRLAEITGEQKYNDFMSKMWWDTTDFLFDKEENLFYRDKSFFERKSPNGKKIFWSRGNGWVMGGLVQVLEHLPKSHPDYKRFEELYLKMSKKVASIQQEDGLWRPNLVDPLEYTNKETSGSSFFVFALAWGINNGYLDKTTYLPQVLKGWKALNEQVNSEGKLTWVQQIGAKPELVKSEDNQEYGSGAFLMAGTELLKMK</sequence>
<dbReference type="EMBL" id="SJSK01000002">
    <property type="protein sequence ID" value="TCC92036.1"/>
    <property type="molecule type" value="Genomic_DNA"/>
</dbReference>
<dbReference type="SUPFAM" id="SSF48208">
    <property type="entry name" value="Six-hairpin glycosidases"/>
    <property type="match status" value="1"/>
</dbReference>
<name>A0A4V2MIY7_9SPHI</name>
<evidence type="ECO:0000256" key="2">
    <source>
        <dbReference type="SAM" id="SignalP"/>
    </source>
</evidence>
<dbReference type="InterPro" id="IPR052043">
    <property type="entry name" value="PolySaccharide_Degr_Enz"/>
</dbReference>
<dbReference type="AlphaFoldDB" id="A0A4V2MIY7"/>
<organism evidence="3 4">
    <name type="scientific">Pedobacter frigiditerrae</name>
    <dbReference type="NCBI Taxonomy" id="2530452"/>
    <lineage>
        <taxon>Bacteria</taxon>
        <taxon>Pseudomonadati</taxon>
        <taxon>Bacteroidota</taxon>
        <taxon>Sphingobacteriia</taxon>
        <taxon>Sphingobacteriales</taxon>
        <taxon>Sphingobacteriaceae</taxon>
        <taxon>Pedobacter</taxon>
    </lineage>
</organism>
<reference evidence="3 4" key="1">
    <citation type="submission" date="2019-02" db="EMBL/GenBank/DDBJ databases">
        <title>Pedobacter sp. RP-1-13 sp. nov., isolated from Arctic soil.</title>
        <authorList>
            <person name="Dahal R.H."/>
        </authorList>
    </citation>
    <scope>NUCLEOTIDE SEQUENCE [LARGE SCALE GENOMIC DNA]</scope>
    <source>
        <strain evidence="3 4">RP-1-13</strain>
    </source>
</reference>
<dbReference type="GO" id="GO:0005975">
    <property type="term" value="P:carbohydrate metabolic process"/>
    <property type="evidence" value="ECO:0007669"/>
    <property type="project" value="InterPro"/>
</dbReference>